<dbReference type="AlphaFoldDB" id="A0AA86IQ43"/>
<dbReference type="RefSeq" id="WP_254914951.1">
    <property type="nucleotide sequence ID" value="NZ_AP024590.1"/>
</dbReference>
<name>A0AA86IQ43_9ENTR</name>
<protein>
    <submittedName>
        <fullName evidence="1">Uncharacterized protein</fullName>
    </submittedName>
</protein>
<dbReference type="SUPFAM" id="SSF52467">
    <property type="entry name" value="DHS-like NAD/FAD-binding domain"/>
    <property type="match status" value="1"/>
</dbReference>
<dbReference type="Gene3D" id="3.40.50.1220">
    <property type="entry name" value="TPP-binding domain"/>
    <property type="match status" value="1"/>
</dbReference>
<dbReference type="Proteomes" id="UP000682928">
    <property type="component" value="Chromosome"/>
</dbReference>
<sequence length="167" mass="18591">MQFITNGPDIPESLLQAHEEGRVVFFCGAGISYPARLPGFKGLVEEIYRLNGTEPTDIEQAAFKRGQYDATLDLLERRLPGQRLDVRSALVSALKPNTRIKGAVDTQAALLCLARNSQGLLKLVTTNFDRTFHVAARRTRQAFKEYSSPMLPIPKIAGGMDWYFCMG</sequence>
<dbReference type="InterPro" id="IPR029035">
    <property type="entry name" value="DHS-like_NAD/FAD-binding_dom"/>
</dbReference>
<accession>A0AA86IQ43</accession>
<proteinExistence type="predicted"/>
<organism evidence="1 2">
    <name type="scientific">Enterobacter kobei</name>
    <dbReference type="NCBI Taxonomy" id="208224"/>
    <lineage>
        <taxon>Bacteria</taxon>
        <taxon>Pseudomonadati</taxon>
        <taxon>Pseudomonadota</taxon>
        <taxon>Gammaproteobacteria</taxon>
        <taxon>Enterobacterales</taxon>
        <taxon>Enterobacteriaceae</taxon>
        <taxon>Enterobacter</taxon>
        <taxon>Enterobacter cloacae complex</taxon>
    </lineage>
</organism>
<dbReference type="EMBL" id="AP024590">
    <property type="protein sequence ID" value="BCU55203.1"/>
    <property type="molecule type" value="Genomic_DNA"/>
</dbReference>
<evidence type="ECO:0000313" key="1">
    <source>
        <dbReference type="EMBL" id="BCU55203.1"/>
    </source>
</evidence>
<gene>
    <name evidence="1" type="ORF">ENKO_17970</name>
</gene>
<evidence type="ECO:0000313" key="2">
    <source>
        <dbReference type="Proteomes" id="UP000682928"/>
    </source>
</evidence>
<reference evidence="1" key="1">
    <citation type="submission" date="2021-04" db="EMBL/GenBank/DDBJ databases">
        <title>Difference and commonality of drug resistance evolution in various bacteria. and drug sensitivity profiles.</title>
        <authorList>
            <person name="Maeda T."/>
            <person name="Shibai A."/>
            <person name="Kawada K."/>
            <person name="Kotani H."/>
            <person name="Tarusawa Y."/>
            <person name="Tanabe K."/>
            <person name="Furusawa C."/>
        </authorList>
    </citation>
    <scope>NUCLEOTIDE SEQUENCE</scope>
    <source>
        <strain evidence="1">JCM 8580</strain>
    </source>
</reference>